<gene>
    <name evidence="1" type="ORF">BN1804_00257</name>
    <name evidence="2" type="ORF">JFQ69_00350</name>
</gene>
<accession>A0A0G4PZS8</accession>
<dbReference type="AlphaFoldDB" id="A0A0G4PZS8"/>
<dbReference type="Proteomes" id="UP000619976">
    <property type="component" value="Unassembled WGS sequence"/>
</dbReference>
<reference evidence="1" key="1">
    <citation type="submission" date="2015-06" db="EMBL/GenBank/DDBJ databases">
        <authorList>
            <person name="Urmite Genomes Urmite Genomes"/>
        </authorList>
    </citation>
    <scope>NUCLEOTIDE SEQUENCE [LARGE SCALE GENOMIC DNA]</scope>
    <source>
        <strain evidence="1">CSUR P1867</strain>
    </source>
</reference>
<protein>
    <recommendedName>
        <fullName evidence="5">Primosomal replication protein PriB/PriC domain protein</fullName>
    </recommendedName>
</protein>
<proteinExistence type="predicted"/>
<dbReference type="Proteomes" id="UP000183920">
    <property type="component" value="Unassembled WGS sequence"/>
</dbReference>
<name>A0A0G4PZS8_9GAMM</name>
<reference evidence="2 4" key="3">
    <citation type="submission" date="2020-12" db="EMBL/GenBank/DDBJ databases">
        <title>Enhanced detection system for hospital associated transmission using whole genome sequencing surveillance.</title>
        <authorList>
            <person name="Harrison L.H."/>
            <person name="Van Tyne D."/>
            <person name="Marsh J.W."/>
            <person name="Griffith M.P."/>
            <person name="Snyder D.J."/>
            <person name="Cooper V.S."/>
            <person name="Mustapha M."/>
        </authorList>
    </citation>
    <scope>NUCLEOTIDE SEQUENCE [LARGE SCALE GENOMIC DNA]</scope>
    <source>
        <strain evidence="2 4">PR00195</strain>
    </source>
</reference>
<evidence type="ECO:0000313" key="1">
    <source>
        <dbReference type="EMBL" id="CRL59085.1"/>
    </source>
</evidence>
<evidence type="ECO:0000313" key="2">
    <source>
        <dbReference type="EMBL" id="MBJ2116126.1"/>
    </source>
</evidence>
<evidence type="ECO:0000313" key="3">
    <source>
        <dbReference type="Proteomes" id="UP000183920"/>
    </source>
</evidence>
<dbReference type="EMBL" id="CVRY01000001">
    <property type="protein sequence ID" value="CRL59085.1"/>
    <property type="molecule type" value="Genomic_DNA"/>
</dbReference>
<organism evidence="1 3">
    <name type="scientific">Proteus penneri</name>
    <dbReference type="NCBI Taxonomy" id="102862"/>
    <lineage>
        <taxon>Bacteria</taxon>
        <taxon>Pseudomonadati</taxon>
        <taxon>Pseudomonadota</taxon>
        <taxon>Gammaproteobacteria</taxon>
        <taxon>Enterobacterales</taxon>
        <taxon>Morganellaceae</taxon>
        <taxon>Proteus</taxon>
    </lineage>
</organism>
<sequence>MTKEEIEHMIEQYRLAEEAVLKGKSITFNGQAMTMENLNEIIKGRERWEARLSALISRKRGNPMYKLARFR</sequence>
<keyword evidence="4" id="KW-1185">Reference proteome</keyword>
<dbReference type="EMBL" id="JAEKCB010000001">
    <property type="protein sequence ID" value="MBJ2116126.1"/>
    <property type="molecule type" value="Genomic_DNA"/>
</dbReference>
<evidence type="ECO:0000313" key="4">
    <source>
        <dbReference type="Proteomes" id="UP000619976"/>
    </source>
</evidence>
<evidence type="ECO:0008006" key="5">
    <source>
        <dbReference type="Google" id="ProtNLM"/>
    </source>
</evidence>
<dbReference type="RefSeq" id="WP_072062679.1">
    <property type="nucleotide sequence ID" value="NZ_CAXOSF010000050.1"/>
</dbReference>
<reference evidence="3" key="2">
    <citation type="submission" date="2015-06" db="EMBL/GenBank/DDBJ databases">
        <authorList>
            <person name="Urmite Genomes"/>
        </authorList>
    </citation>
    <scope>NUCLEOTIDE SEQUENCE [LARGE SCALE GENOMIC DNA]</scope>
    <source>
        <strain evidence="3">CSUR P1867</strain>
    </source>
</reference>